<organism evidence="2 3">
    <name type="scientific">Clostridium cavendishii DSM 21758</name>
    <dbReference type="NCBI Taxonomy" id="1121302"/>
    <lineage>
        <taxon>Bacteria</taxon>
        <taxon>Bacillati</taxon>
        <taxon>Bacillota</taxon>
        <taxon>Clostridia</taxon>
        <taxon>Eubacteriales</taxon>
        <taxon>Clostridiaceae</taxon>
        <taxon>Clostridium</taxon>
    </lineage>
</organism>
<feature type="transmembrane region" description="Helical" evidence="1">
    <location>
        <begin position="33"/>
        <end position="58"/>
    </location>
</feature>
<sequence length="68" mass="7991">MKKRFQYFMLIISLIGYLFFCLSKIFRNDLSDFTLGFCEGSSVVFIVSWGIYMILCLVKGKNPYKIDK</sequence>
<keyword evidence="1" id="KW-0472">Membrane</keyword>
<keyword evidence="3" id="KW-1185">Reference proteome</keyword>
<evidence type="ECO:0000313" key="2">
    <source>
        <dbReference type="EMBL" id="SHK73250.1"/>
    </source>
</evidence>
<dbReference type="EMBL" id="FQZB01000025">
    <property type="protein sequence ID" value="SHK73250.1"/>
    <property type="molecule type" value="Genomic_DNA"/>
</dbReference>
<gene>
    <name evidence="2" type="ORF">SAMN02745163_04363</name>
</gene>
<dbReference type="STRING" id="1121302.SAMN02745163_04363"/>
<feature type="transmembrane region" description="Helical" evidence="1">
    <location>
        <begin position="7"/>
        <end position="27"/>
    </location>
</feature>
<keyword evidence="1" id="KW-1133">Transmembrane helix</keyword>
<evidence type="ECO:0000256" key="1">
    <source>
        <dbReference type="SAM" id="Phobius"/>
    </source>
</evidence>
<evidence type="ECO:0000313" key="3">
    <source>
        <dbReference type="Proteomes" id="UP000184310"/>
    </source>
</evidence>
<proteinExistence type="predicted"/>
<dbReference type="Proteomes" id="UP000184310">
    <property type="component" value="Unassembled WGS sequence"/>
</dbReference>
<keyword evidence="1" id="KW-0812">Transmembrane</keyword>
<protein>
    <submittedName>
        <fullName evidence="2">Uncharacterized protein</fullName>
    </submittedName>
</protein>
<name>A0A1M6UVI1_9CLOT</name>
<dbReference type="AlphaFoldDB" id="A0A1M6UVI1"/>
<reference evidence="2 3" key="1">
    <citation type="submission" date="2016-11" db="EMBL/GenBank/DDBJ databases">
        <authorList>
            <person name="Jaros S."/>
            <person name="Januszkiewicz K."/>
            <person name="Wedrychowicz H."/>
        </authorList>
    </citation>
    <scope>NUCLEOTIDE SEQUENCE [LARGE SCALE GENOMIC DNA]</scope>
    <source>
        <strain evidence="2 3">DSM 21758</strain>
    </source>
</reference>
<dbReference type="RefSeq" id="WP_200802926.1">
    <property type="nucleotide sequence ID" value="NZ_FQZB01000025.1"/>
</dbReference>
<accession>A0A1M6UVI1</accession>